<dbReference type="InterPro" id="IPR032738">
    <property type="entry name" value="Tbc1d30_C"/>
</dbReference>
<comment type="caution">
    <text evidence="2">The sequence shown here is derived from an EMBL/GenBank/DDBJ whole genome shotgun (WGS) entry which is preliminary data.</text>
</comment>
<dbReference type="PANTHER" id="PTHR36290">
    <property type="entry name" value="RIKEN CDNA D630039A03 GENE"/>
    <property type="match status" value="1"/>
</dbReference>
<gene>
    <name evidence="2" type="ORF">GDO54_012639</name>
</gene>
<feature type="domain" description="TBC1" evidence="1">
    <location>
        <begin position="31"/>
        <end position="134"/>
    </location>
</feature>
<dbReference type="AlphaFoldDB" id="A0AAV3A296"/>
<protein>
    <recommendedName>
        <fullName evidence="1">TBC1 domain-containing protein</fullName>
    </recommendedName>
</protein>
<organism evidence="2 3">
    <name type="scientific">Pyxicephalus adspersus</name>
    <name type="common">African bullfrog</name>
    <dbReference type="NCBI Taxonomy" id="30357"/>
    <lineage>
        <taxon>Eukaryota</taxon>
        <taxon>Metazoa</taxon>
        <taxon>Chordata</taxon>
        <taxon>Craniata</taxon>
        <taxon>Vertebrata</taxon>
        <taxon>Euteleostomi</taxon>
        <taxon>Amphibia</taxon>
        <taxon>Batrachia</taxon>
        <taxon>Anura</taxon>
        <taxon>Neobatrachia</taxon>
        <taxon>Ranoidea</taxon>
        <taxon>Pyxicephalidae</taxon>
        <taxon>Pyxicephalinae</taxon>
        <taxon>Pyxicephalus</taxon>
    </lineage>
</organism>
<evidence type="ECO:0000259" key="1">
    <source>
        <dbReference type="Pfam" id="PF15733"/>
    </source>
</evidence>
<accession>A0AAV3A296</accession>
<evidence type="ECO:0000313" key="2">
    <source>
        <dbReference type="EMBL" id="DBA25066.1"/>
    </source>
</evidence>
<dbReference type="PANTHER" id="PTHR36290:SF1">
    <property type="entry name" value="RIKEN CDNA D630039A03 GENE"/>
    <property type="match status" value="1"/>
</dbReference>
<keyword evidence="3" id="KW-1185">Reference proteome</keyword>
<dbReference type="Pfam" id="PF15733">
    <property type="entry name" value="DUF4682"/>
    <property type="match status" value="1"/>
</dbReference>
<proteinExistence type="predicted"/>
<sequence length="237" mass="27541">MYFPSHSHILSVTHTYKDPADGNRKPSKMDISRLEQQYYGIKQKQKLQTHIIVFKAGENELISRDPILNTVPVNKKVPKPKPFKEQIPVKEVALELMDNNYIKARNGTWHAHLNIHRMVQTDCHCTFSEETAEHNKDIDKSLLFNRLLISEQQPSNNYKDITGERESSGLTEDNKSVHNLYRKSSLQHPMLTSWGHYQFPSSKPSSPTEKLFFYPFPQKKNPRISETARKLGLYVTH</sequence>
<evidence type="ECO:0000313" key="3">
    <source>
        <dbReference type="Proteomes" id="UP001181693"/>
    </source>
</evidence>
<name>A0AAV3A296_PYXAD</name>
<dbReference type="EMBL" id="DYDO01000005">
    <property type="protein sequence ID" value="DBA25066.1"/>
    <property type="molecule type" value="Genomic_DNA"/>
</dbReference>
<reference evidence="2" key="1">
    <citation type="thesis" date="2020" institute="ProQuest LLC" country="789 East Eisenhower Parkway, Ann Arbor, MI, USA">
        <title>Comparative Genomics and Chromosome Evolution.</title>
        <authorList>
            <person name="Mudd A.B."/>
        </authorList>
    </citation>
    <scope>NUCLEOTIDE SEQUENCE</scope>
    <source>
        <strain evidence="2">1538</strain>
        <tissue evidence="2">Blood</tissue>
    </source>
</reference>
<dbReference type="Proteomes" id="UP001181693">
    <property type="component" value="Unassembled WGS sequence"/>
</dbReference>